<comment type="caution">
    <text evidence="3">The sequence shown here is derived from an EMBL/GenBank/DDBJ whole genome shotgun (WGS) entry which is preliminary data.</text>
</comment>
<dbReference type="GO" id="GO:0005829">
    <property type="term" value="C:cytosol"/>
    <property type="evidence" value="ECO:0007669"/>
    <property type="project" value="TreeGrafter"/>
</dbReference>
<dbReference type="InterPro" id="IPR002767">
    <property type="entry name" value="Thiamine_BP"/>
</dbReference>
<dbReference type="Gene3D" id="3.30.70.930">
    <property type="match status" value="1"/>
</dbReference>
<proteinExistence type="inferred from homology"/>
<evidence type="ECO:0000256" key="1">
    <source>
        <dbReference type="ARBA" id="ARBA00010272"/>
    </source>
</evidence>
<dbReference type="NCBIfam" id="TIGR00106">
    <property type="entry name" value="MTH1187 family thiamine-binding protein"/>
    <property type="match status" value="1"/>
</dbReference>
<dbReference type="PANTHER" id="PTHR33777">
    <property type="entry name" value="UPF0045 PROTEIN ECM15"/>
    <property type="match status" value="1"/>
</dbReference>
<sequence>MAIVDISVVPVGTNTPSVSNFVKEAVEIIKKSGLKYQVNPMGTTIEGDLVKIFDLIKVIHQHLFVLGCQRVLTTIKIDERIDKYQTMEDKVKKVISE</sequence>
<gene>
    <name evidence="3" type="ORF">ENU28_03770</name>
</gene>
<dbReference type="InterPro" id="IPR051614">
    <property type="entry name" value="UPF0045_domain"/>
</dbReference>
<evidence type="ECO:0000259" key="2">
    <source>
        <dbReference type="Pfam" id="PF01910"/>
    </source>
</evidence>
<reference evidence="3" key="1">
    <citation type="journal article" date="2020" name="mSystems">
        <title>Genome- and Community-Level Interaction Insights into Carbon Utilization and Element Cycling Functions of Hydrothermarchaeota in Hydrothermal Sediment.</title>
        <authorList>
            <person name="Zhou Z."/>
            <person name="Liu Y."/>
            <person name="Xu W."/>
            <person name="Pan J."/>
            <person name="Luo Z.H."/>
            <person name="Li M."/>
        </authorList>
    </citation>
    <scope>NUCLEOTIDE SEQUENCE [LARGE SCALE GENOMIC DNA]</scope>
    <source>
        <strain evidence="3">SpSt-655</strain>
    </source>
</reference>
<dbReference type="AlphaFoldDB" id="A0A7V4FEQ6"/>
<dbReference type="EMBL" id="DTBX01000133">
    <property type="protein sequence ID" value="HGQ55567.1"/>
    <property type="molecule type" value="Genomic_DNA"/>
</dbReference>
<name>A0A7V4FEQ6_UNCW3</name>
<feature type="domain" description="Thiamine-binding protein" evidence="2">
    <location>
        <begin position="4"/>
        <end position="94"/>
    </location>
</feature>
<organism evidence="3">
    <name type="scientific">candidate division WOR-3 bacterium</name>
    <dbReference type="NCBI Taxonomy" id="2052148"/>
    <lineage>
        <taxon>Bacteria</taxon>
        <taxon>Bacteria division WOR-3</taxon>
    </lineage>
</organism>
<dbReference type="SUPFAM" id="SSF89957">
    <property type="entry name" value="MTH1187/YkoF-like"/>
    <property type="match status" value="1"/>
</dbReference>
<evidence type="ECO:0000313" key="3">
    <source>
        <dbReference type="EMBL" id="HGQ55567.1"/>
    </source>
</evidence>
<protein>
    <submittedName>
        <fullName evidence="3">MTH1187 family thiamine-binding protein</fullName>
    </submittedName>
</protein>
<dbReference type="PANTHER" id="PTHR33777:SF1">
    <property type="entry name" value="UPF0045 PROTEIN ECM15"/>
    <property type="match status" value="1"/>
</dbReference>
<comment type="similarity">
    <text evidence="1">Belongs to the UPF0045 family.</text>
</comment>
<accession>A0A7V4FEQ6</accession>
<dbReference type="Pfam" id="PF01910">
    <property type="entry name" value="Thiamine_BP"/>
    <property type="match status" value="1"/>
</dbReference>
<dbReference type="InterPro" id="IPR029756">
    <property type="entry name" value="MTH1187/YkoF-like"/>
</dbReference>